<dbReference type="UniPathway" id="UPA00042">
    <property type="reaction ID" value="UER00497"/>
</dbReference>
<dbReference type="GO" id="GO:0005829">
    <property type="term" value="C:cytosol"/>
    <property type="evidence" value="ECO:0007669"/>
    <property type="project" value="TreeGrafter"/>
</dbReference>
<dbReference type="FunFam" id="2.40.37.10:FF:000015">
    <property type="entry name" value="Alanine racemase"/>
    <property type="match status" value="1"/>
</dbReference>
<dbReference type="InterPro" id="IPR029066">
    <property type="entry name" value="PLP-binding_barrel"/>
</dbReference>
<feature type="domain" description="Alanine racemase C-terminal" evidence="11">
    <location>
        <begin position="337"/>
        <end position="465"/>
    </location>
</feature>
<dbReference type="InterPro" id="IPR009006">
    <property type="entry name" value="Ala_racemase/Decarboxylase_C"/>
</dbReference>
<comment type="function">
    <text evidence="7">Catalyzes the interconversion of L-alanine and D-alanine. May also act on other amino acids.</text>
</comment>
<feature type="active site" description="Proton acceptor; specific for D-alanine" evidence="7">
    <location>
        <position position="129"/>
    </location>
</feature>
<evidence type="ECO:0000313" key="12">
    <source>
        <dbReference type="EMBL" id="ATL71907.1"/>
    </source>
</evidence>
<feature type="modified residue" description="N6-(pyridoxal phosphate)lysine" evidence="7 8">
    <location>
        <position position="129"/>
    </location>
</feature>
<dbReference type="PANTHER" id="PTHR30511:SF0">
    <property type="entry name" value="ALANINE RACEMASE, CATABOLIC-RELATED"/>
    <property type="match status" value="1"/>
</dbReference>
<evidence type="ECO:0000259" key="11">
    <source>
        <dbReference type="SMART" id="SM01005"/>
    </source>
</evidence>
<dbReference type="GO" id="GO:0030170">
    <property type="term" value="F:pyridoxal phosphate binding"/>
    <property type="evidence" value="ECO:0007669"/>
    <property type="project" value="UniProtKB-UniRule"/>
</dbReference>
<dbReference type="Pfam" id="PF00842">
    <property type="entry name" value="Ala_racemase_C"/>
    <property type="match status" value="1"/>
</dbReference>
<evidence type="ECO:0000256" key="8">
    <source>
        <dbReference type="PIRSR" id="PIRSR600821-50"/>
    </source>
</evidence>
<evidence type="ECO:0000256" key="10">
    <source>
        <dbReference type="SAM" id="MobiDB-lite"/>
    </source>
</evidence>
<dbReference type="EC" id="5.1.1.1" evidence="3 7"/>
<dbReference type="EMBL" id="CP023778">
    <property type="protein sequence ID" value="ATL71907.1"/>
    <property type="molecule type" value="Genomic_DNA"/>
</dbReference>
<dbReference type="SUPFAM" id="SSF51419">
    <property type="entry name" value="PLP-binding barrel"/>
    <property type="match status" value="1"/>
</dbReference>
<name>A0A291RX65_9NOCA</name>
<accession>A0A291RX65</accession>
<evidence type="ECO:0000256" key="6">
    <source>
        <dbReference type="ARBA" id="ARBA00072221"/>
    </source>
</evidence>
<dbReference type="Gene3D" id="2.40.37.10">
    <property type="entry name" value="Lyase, Ornithine Decarboxylase, Chain A, domain 1"/>
    <property type="match status" value="1"/>
</dbReference>
<comment type="cofactor">
    <cofactor evidence="2 7 8">
        <name>pyridoxal 5'-phosphate</name>
        <dbReference type="ChEBI" id="CHEBI:597326"/>
    </cofactor>
</comment>
<gene>
    <name evidence="12" type="ORF">CRH09_18715</name>
</gene>
<feature type="binding site" evidence="7 9">
    <location>
        <position position="227"/>
    </location>
    <ligand>
        <name>substrate</name>
    </ligand>
</feature>
<feature type="region of interest" description="Disordered" evidence="10">
    <location>
        <begin position="19"/>
        <end position="87"/>
    </location>
</feature>
<evidence type="ECO:0000256" key="2">
    <source>
        <dbReference type="ARBA" id="ARBA00001933"/>
    </source>
</evidence>
<comment type="similarity">
    <text evidence="7">Belongs to the alanine racemase family.</text>
</comment>
<dbReference type="GO" id="GO:0030632">
    <property type="term" value="P:D-alanine biosynthetic process"/>
    <property type="evidence" value="ECO:0007669"/>
    <property type="project" value="UniProtKB-UniRule"/>
</dbReference>
<feature type="active site" description="Proton acceptor; specific for L-alanine" evidence="7">
    <location>
        <position position="358"/>
    </location>
</feature>
<dbReference type="KEGG" id="ntp:CRH09_18715"/>
<dbReference type="GO" id="GO:0009252">
    <property type="term" value="P:peptidoglycan biosynthetic process"/>
    <property type="evidence" value="ECO:0007669"/>
    <property type="project" value="TreeGrafter"/>
</dbReference>
<dbReference type="Gene3D" id="3.20.20.10">
    <property type="entry name" value="Alanine racemase"/>
    <property type="match status" value="1"/>
</dbReference>
<dbReference type="Proteomes" id="UP000221961">
    <property type="component" value="Chromosome"/>
</dbReference>
<evidence type="ECO:0000313" key="13">
    <source>
        <dbReference type="Proteomes" id="UP000221961"/>
    </source>
</evidence>
<protein>
    <recommendedName>
        <fullName evidence="6 7">Alanine racemase</fullName>
        <ecNumber evidence="3 7">5.1.1.1</ecNumber>
    </recommendedName>
</protein>
<dbReference type="PANTHER" id="PTHR30511">
    <property type="entry name" value="ALANINE RACEMASE"/>
    <property type="match status" value="1"/>
</dbReference>
<sequence length="467" mass="48141">MGGAQRDSGGHVCETAGGAVCVPAHRPGPVPHSRRRAVRAGSVAAGEDSHRAGHGLQLAAPGSLPHSHPAARRRPGGDHRANRPLPGHLPAVTVSAAQAEVVVDLAAVRHNIGILAEHARGADVMAVVKADGYNHGAAEVARAALAAGAAEIGTTTIGEAVALRAAGIDAPILCWLNTSDADYLGAVRAGVEVAVPSVAHLRAVTAAARTAGAPAAIALKVDTGLGRNGVAAAEFPDLLAELGPAVADGTVRLRAMFSHLAQADIPRHPMNGVQRDRLAEAVATATSHGLRPDRVHLANSAATLTRPDLAFDLVRPGIAVYGLSPVPEFGDFGLRPAMTFRARVTLVKRLRAGQGVSYGHRWIAPRDTTVALIPAGYADGVPRTLSGRFDVGIDGARYPSVGRVCMDQVVVDLGDNPAGIAEGDPVVLFGGDPGQPTAQEWADTLDTIHYEIVCAPRGRAVRRYVDG</sequence>
<dbReference type="NCBIfam" id="TIGR00492">
    <property type="entry name" value="alr"/>
    <property type="match status" value="1"/>
</dbReference>
<dbReference type="HAMAP" id="MF_01201">
    <property type="entry name" value="Ala_racemase"/>
    <property type="match status" value="1"/>
</dbReference>
<dbReference type="FunFam" id="3.20.20.10:FF:000002">
    <property type="entry name" value="Alanine racemase"/>
    <property type="match status" value="1"/>
</dbReference>
<dbReference type="InterPro" id="IPR000821">
    <property type="entry name" value="Ala_racemase"/>
</dbReference>
<evidence type="ECO:0000256" key="9">
    <source>
        <dbReference type="PIRSR" id="PIRSR600821-52"/>
    </source>
</evidence>
<dbReference type="CDD" id="cd00430">
    <property type="entry name" value="PLPDE_III_AR"/>
    <property type="match status" value="1"/>
</dbReference>
<comment type="pathway">
    <text evidence="7">Amino-acid biosynthesis; D-alanine biosynthesis; D-alanine from L-alanine: step 1/1.</text>
</comment>
<dbReference type="SUPFAM" id="SSF50621">
    <property type="entry name" value="Alanine racemase C-terminal domain-like"/>
    <property type="match status" value="1"/>
</dbReference>
<evidence type="ECO:0000256" key="7">
    <source>
        <dbReference type="HAMAP-Rule" id="MF_01201"/>
    </source>
</evidence>
<dbReference type="PRINTS" id="PR00992">
    <property type="entry name" value="ALARACEMASE"/>
</dbReference>
<keyword evidence="5 7" id="KW-0413">Isomerase</keyword>
<dbReference type="InterPro" id="IPR001608">
    <property type="entry name" value="Ala_racemase_N"/>
</dbReference>
<dbReference type="GO" id="GO:0008784">
    <property type="term" value="F:alanine racemase activity"/>
    <property type="evidence" value="ECO:0007669"/>
    <property type="project" value="UniProtKB-UniRule"/>
</dbReference>
<keyword evidence="4 7" id="KW-0663">Pyridoxal phosphate</keyword>
<comment type="catalytic activity">
    <reaction evidence="1 7">
        <text>L-alanine = D-alanine</text>
        <dbReference type="Rhea" id="RHEA:20249"/>
        <dbReference type="ChEBI" id="CHEBI:57416"/>
        <dbReference type="ChEBI" id="CHEBI:57972"/>
        <dbReference type="EC" id="5.1.1.1"/>
    </reaction>
</comment>
<organism evidence="12 13">
    <name type="scientific">Nocardia terpenica</name>
    <dbReference type="NCBI Taxonomy" id="455432"/>
    <lineage>
        <taxon>Bacteria</taxon>
        <taxon>Bacillati</taxon>
        <taxon>Actinomycetota</taxon>
        <taxon>Actinomycetes</taxon>
        <taxon>Mycobacteriales</taxon>
        <taxon>Nocardiaceae</taxon>
        <taxon>Nocardia</taxon>
    </lineage>
</organism>
<dbReference type="Pfam" id="PF01168">
    <property type="entry name" value="Ala_racemase_N"/>
    <property type="match status" value="1"/>
</dbReference>
<dbReference type="SMART" id="SM01005">
    <property type="entry name" value="Ala_racemase_C"/>
    <property type="match status" value="1"/>
</dbReference>
<evidence type="ECO:0000256" key="3">
    <source>
        <dbReference type="ARBA" id="ARBA00013089"/>
    </source>
</evidence>
<evidence type="ECO:0000256" key="4">
    <source>
        <dbReference type="ARBA" id="ARBA00022898"/>
    </source>
</evidence>
<evidence type="ECO:0000256" key="1">
    <source>
        <dbReference type="ARBA" id="ARBA00000316"/>
    </source>
</evidence>
<reference evidence="12 13" key="1">
    <citation type="submission" date="2017-10" db="EMBL/GenBank/DDBJ databases">
        <title>Comparative genomics between pathogenic Norcardia.</title>
        <authorList>
            <person name="Zeng L."/>
        </authorList>
    </citation>
    <scope>NUCLEOTIDE SEQUENCE [LARGE SCALE GENOMIC DNA]</scope>
    <source>
        <strain evidence="12 13">NC_YFY_NT001</strain>
    </source>
</reference>
<proteinExistence type="inferred from homology"/>
<dbReference type="AlphaFoldDB" id="A0A291RX65"/>
<feature type="binding site" evidence="7 9">
    <location>
        <position position="406"/>
    </location>
    <ligand>
        <name>substrate</name>
    </ligand>
</feature>
<evidence type="ECO:0000256" key="5">
    <source>
        <dbReference type="ARBA" id="ARBA00023235"/>
    </source>
</evidence>
<dbReference type="InterPro" id="IPR011079">
    <property type="entry name" value="Ala_racemase_C"/>
</dbReference>